<dbReference type="InterPro" id="IPR027417">
    <property type="entry name" value="P-loop_NTPase"/>
</dbReference>
<dbReference type="GO" id="GO:0005737">
    <property type="term" value="C:cytoplasm"/>
    <property type="evidence" value="ECO:0007669"/>
    <property type="project" value="UniProtKB-SubCell"/>
</dbReference>
<keyword evidence="12 24" id="KW-0460">Magnesium</keyword>
<evidence type="ECO:0000256" key="8">
    <source>
        <dbReference type="ARBA" id="ARBA00022692"/>
    </source>
</evidence>
<dbReference type="CDD" id="cd03108">
    <property type="entry name" value="AdSS"/>
    <property type="match status" value="1"/>
</dbReference>
<evidence type="ECO:0000256" key="21">
    <source>
        <dbReference type="ARBA" id="ARBA00052179"/>
    </source>
</evidence>
<comment type="cofactor">
    <cofactor evidence="24">
        <name>Mg(2+)</name>
        <dbReference type="ChEBI" id="CHEBI:18420"/>
    </cofactor>
    <text evidence="24">Binds 1 Mg(2+) ion per subunit.</text>
</comment>
<dbReference type="Pfam" id="PF00709">
    <property type="entry name" value="Adenylsucc_synt"/>
    <property type="match status" value="1"/>
</dbReference>
<feature type="binding site" evidence="24">
    <location>
        <position position="62"/>
    </location>
    <ligand>
        <name>Mg(2+)</name>
        <dbReference type="ChEBI" id="CHEBI:18420"/>
    </ligand>
</feature>
<dbReference type="GO" id="GO:0005525">
    <property type="term" value="F:GTP binding"/>
    <property type="evidence" value="ECO:0007669"/>
    <property type="project" value="UniProtKB-UniRule"/>
</dbReference>
<feature type="binding site" evidence="24">
    <location>
        <position position="260"/>
    </location>
    <ligand>
        <name>IMP</name>
        <dbReference type="ChEBI" id="CHEBI:58053"/>
    </ligand>
</feature>
<evidence type="ECO:0000256" key="4">
    <source>
        <dbReference type="ARBA" id="ARBA00022448"/>
    </source>
</evidence>
<feature type="transmembrane region" description="Helical" evidence="28">
    <location>
        <begin position="864"/>
        <end position="882"/>
    </location>
</feature>
<keyword evidence="16" id="KW-1015">Disulfide bond</keyword>
<dbReference type="GO" id="GO:0004019">
    <property type="term" value="F:adenylosuccinate synthase activity"/>
    <property type="evidence" value="ECO:0007669"/>
    <property type="project" value="UniProtKB-UniRule"/>
</dbReference>
<comment type="pathway">
    <text evidence="24 26">Purine metabolism; AMP biosynthesis via de novo pathway; AMP from IMP: step 1/2.</text>
</comment>
<evidence type="ECO:0000313" key="30">
    <source>
        <dbReference type="EMBL" id="CAF2053474.1"/>
    </source>
</evidence>
<feature type="region of interest" description="Disordered" evidence="27">
    <location>
        <begin position="459"/>
        <end position="485"/>
    </location>
</feature>
<evidence type="ECO:0000313" key="29">
    <source>
        <dbReference type="EMBL" id="CAF1539815.1"/>
    </source>
</evidence>
<evidence type="ECO:0000256" key="20">
    <source>
        <dbReference type="ARBA" id="ARBA00051835"/>
    </source>
</evidence>
<dbReference type="FunFam" id="3.90.170.10:FF:000001">
    <property type="entry name" value="Adenylosuccinate synthetase"/>
    <property type="match status" value="1"/>
</dbReference>
<protein>
    <recommendedName>
        <fullName evidence="24 26">Adenylosuccinate synthetase</fullName>
        <shortName evidence="24">AMPSase</shortName>
        <shortName evidence="24">AdSS</shortName>
        <ecNumber evidence="24 26">6.3.4.4</ecNumber>
    </recommendedName>
    <alternativeName>
        <fullName evidence="24">IMP--aspartate ligase</fullName>
    </alternativeName>
</protein>
<keyword evidence="4" id="KW-0813">Transport</keyword>
<keyword evidence="5" id="KW-1003">Cell membrane</keyword>
<feature type="transmembrane region" description="Helical" evidence="28">
    <location>
        <begin position="663"/>
        <end position="684"/>
    </location>
</feature>
<feature type="transmembrane region" description="Helical" evidence="28">
    <location>
        <begin position="894"/>
        <end position="918"/>
    </location>
</feature>
<evidence type="ECO:0000256" key="1">
    <source>
        <dbReference type="ARBA" id="ARBA00004424"/>
    </source>
</evidence>
<dbReference type="Gene3D" id="1.20.1740.10">
    <property type="entry name" value="Amino acid/polyamine transporter I"/>
    <property type="match status" value="1"/>
</dbReference>
<keyword evidence="24" id="KW-0963">Cytoplasm</keyword>
<feature type="binding site" evidence="24">
    <location>
        <position position="152"/>
    </location>
    <ligand>
        <name>IMP</name>
        <dbReference type="ChEBI" id="CHEBI:58053"/>
    </ligand>
</feature>
<evidence type="ECO:0000313" key="31">
    <source>
        <dbReference type="Proteomes" id="UP000663834"/>
    </source>
</evidence>
<feature type="transmembrane region" description="Helical" evidence="28">
    <location>
        <begin position="637"/>
        <end position="657"/>
    </location>
</feature>
<dbReference type="Gene3D" id="1.10.300.10">
    <property type="entry name" value="Adenylosuccinate Synthetase, subunit A, domain 2"/>
    <property type="match status" value="1"/>
</dbReference>
<keyword evidence="7 24" id="KW-0436">Ligase</keyword>
<dbReference type="GO" id="GO:0046040">
    <property type="term" value="P:IMP metabolic process"/>
    <property type="evidence" value="ECO:0007669"/>
    <property type="project" value="TreeGrafter"/>
</dbReference>
<dbReference type="FunFam" id="1.10.300.10:FF:000002">
    <property type="entry name" value="Adenylosuccinate synthetase, chloroplastic"/>
    <property type="match status" value="1"/>
</dbReference>
<evidence type="ECO:0000256" key="11">
    <source>
        <dbReference type="ARBA" id="ARBA00022755"/>
    </source>
</evidence>
<dbReference type="Gene3D" id="3.90.170.10">
    <property type="entry name" value="Adenylosuccinate Synthetase, subunit A, domain 3"/>
    <property type="match status" value="1"/>
</dbReference>
<keyword evidence="15 28" id="KW-0472">Membrane</keyword>
<dbReference type="NCBIfam" id="TIGR00184">
    <property type="entry name" value="purA"/>
    <property type="match status" value="1"/>
</dbReference>
<evidence type="ECO:0000256" key="23">
    <source>
        <dbReference type="ARBA" id="ARBA00093193"/>
    </source>
</evidence>
<dbReference type="GO" id="GO:0000287">
    <property type="term" value="F:magnesium ion binding"/>
    <property type="evidence" value="ECO:0007669"/>
    <property type="project" value="UniProtKB-UniRule"/>
</dbReference>
<comment type="caution">
    <text evidence="29">The sequence shown here is derived from an EMBL/GenBank/DDBJ whole genome shotgun (WGS) entry which is preliminary data.</text>
</comment>
<feature type="binding site" evidence="24">
    <location>
        <position position="326"/>
    </location>
    <ligand>
        <name>GTP</name>
        <dbReference type="ChEBI" id="CHEBI:37565"/>
    </ligand>
</feature>
<evidence type="ECO:0000256" key="16">
    <source>
        <dbReference type="ARBA" id="ARBA00023157"/>
    </source>
</evidence>
<evidence type="ECO:0000256" key="26">
    <source>
        <dbReference type="RuleBase" id="RU000520"/>
    </source>
</evidence>
<comment type="catalytic activity">
    <reaction evidence="22">
        <text>L-leucine(out) + L-arginine(in) = L-leucine(in) + L-arginine(out)</text>
        <dbReference type="Rhea" id="RHEA:71059"/>
        <dbReference type="ChEBI" id="CHEBI:32682"/>
        <dbReference type="ChEBI" id="CHEBI:57427"/>
    </reaction>
    <physiologicalReaction direction="left-to-right" evidence="22">
        <dbReference type="Rhea" id="RHEA:71060"/>
    </physiologicalReaction>
</comment>
<dbReference type="GO" id="GO:0044208">
    <property type="term" value="P:'de novo' AMP biosynthetic process"/>
    <property type="evidence" value="ECO:0007669"/>
    <property type="project" value="UniProtKB-UniRule"/>
</dbReference>
<evidence type="ECO:0000256" key="10">
    <source>
        <dbReference type="ARBA" id="ARBA00022741"/>
    </source>
</evidence>
<dbReference type="InterPro" id="IPR001114">
    <property type="entry name" value="Adenylosuccinate_synthetase"/>
</dbReference>
<dbReference type="InterPro" id="IPR018220">
    <property type="entry name" value="Adenylosuccin_syn_GTP-bd"/>
</dbReference>
<dbReference type="EMBL" id="CAJNOW010008568">
    <property type="protein sequence ID" value="CAF1539815.1"/>
    <property type="molecule type" value="Genomic_DNA"/>
</dbReference>
<keyword evidence="13 28" id="KW-1133">Transmembrane helix</keyword>
<evidence type="ECO:0000256" key="9">
    <source>
        <dbReference type="ARBA" id="ARBA00022723"/>
    </source>
</evidence>
<comment type="subunit">
    <text evidence="3 24">Homodimer.</text>
</comment>
<evidence type="ECO:0000256" key="22">
    <source>
        <dbReference type="ARBA" id="ARBA00052732"/>
    </source>
</evidence>
<comment type="function">
    <text evidence="26">Plays an important role in the de novo pathway of purine nucleotide biosynthesis.</text>
</comment>
<feature type="binding site" evidence="24">
    <location>
        <begin position="34"/>
        <end position="40"/>
    </location>
    <ligand>
        <name>GTP</name>
        <dbReference type="ChEBI" id="CHEBI:37565"/>
    </ligand>
</feature>
<feature type="active site" evidence="25">
    <location>
        <position position="163"/>
    </location>
</feature>
<evidence type="ECO:0000256" key="28">
    <source>
        <dbReference type="SAM" id="Phobius"/>
    </source>
</evidence>
<keyword evidence="11 24" id="KW-0658">Purine biosynthesis</keyword>
<organism evidence="29 31">
    <name type="scientific">Rotaria magnacalcarata</name>
    <dbReference type="NCBI Taxonomy" id="392030"/>
    <lineage>
        <taxon>Eukaryota</taxon>
        <taxon>Metazoa</taxon>
        <taxon>Spiralia</taxon>
        <taxon>Gnathifera</taxon>
        <taxon>Rotifera</taxon>
        <taxon>Eurotatoria</taxon>
        <taxon>Bdelloidea</taxon>
        <taxon>Philodinida</taxon>
        <taxon>Philodinidae</taxon>
        <taxon>Rotaria</taxon>
    </lineage>
</organism>
<dbReference type="GO" id="GO:0022857">
    <property type="term" value="F:transmembrane transporter activity"/>
    <property type="evidence" value="ECO:0007669"/>
    <property type="project" value="InterPro"/>
</dbReference>
<dbReference type="GO" id="GO:0016324">
    <property type="term" value="C:apical plasma membrane"/>
    <property type="evidence" value="ECO:0007669"/>
    <property type="project" value="UniProtKB-SubCell"/>
</dbReference>
<feature type="transmembrane region" description="Helical" evidence="28">
    <location>
        <begin position="739"/>
        <end position="762"/>
    </location>
</feature>
<gene>
    <name evidence="29" type="ORF">KQP761_LOCUS16882</name>
    <name evidence="30" type="ORF">MBJ925_LOCUS13594</name>
</gene>
<sequence>MTSRPPTAQRRDSVTVHPFPNPSMVSIVLGAQWGDEGKGKLVDLLASDADIVCRCQGGNNAGHSVLANGIEYDFHMLPSGFHLDNCVNIIGNGCVVNLPELVEEIQKNESRGVKNWSQRLLISDRAHLVFDFHKQTDGLIERGRGNRSLGTTKKGIGPTYSSKATRNGIRMIDLLGDFSIFAEKMRNLYSYYKLTFPDLEGDIDKTIEQFKELAEYFRPMTIDTISYLNDAIVDGSKKILVEGANATMLDIDFGTYPYVTSSNCSIGGACTGLGLPPKYIGDIYGVVKAYTTRVGDGVFPTELKNEIGEHLQTRGREWGVTTGRKRRCGWLDLVLLKYTNMINGFTALCLTKLDTLDELTEIKVATTYKRNGVDLPNFPASVDTMHDIEVEYVTFPGWRGRSTSECRTFNSLPHNARLYVQFIEQYLGVPVKWIGVGKDHKHKQFIKTGMGKVVSPNLSKVESDSISRHRRGQSPTTDHRHKSISSITPSDPLTVTLPADEFTLQRHLGLPSGVCLIIGVIIGAGIFISPKQVLANTGSVGLCLTVWAVSGVIALLGALCYADIGTVIPRNGAEVAYLKEGIGSVHPLAGDISAYLYNWANTFILKPASVSILTITFAEYFLLGIMGSKACGPPKELIIITAIFIILILVNINSLSVSAANRLNIIFVVCKVLTVMTVIIVGFIRLGQGKTEHLENAFEGTTTKLSGIALAFYNGLFAYDGWNSLNSVTEELKNPKRNLWLSIVLALPTLTILYVFTNISYFTVLSKHELLVSDAVALSWGDVVLKSGARALVILISISALGSANGTLFAASRNCMVGAQYGYLPEVFACIQSKRLTPLPSIALQGFIAIIFCFVYDIEALIDFFSFAAWIFYGLTFFATLCCKSTKKNVERVLSAPVPLIVFMIIVSIYLVIAPVIADPQYGYLYAAALILSGLIFYYPFVYLKMDFKIIRQVNVFLTTFFDLHRAHVSI</sequence>
<dbReference type="HAMAP" id="MF_00011">
    <property type="entry name" value="Adenylosucc_synth"/>
    <property type="match status" value="1"/>
</dbReference>
<dbReference type="InterPro" id="IPR042109">
    <property type="entry name" value="Adenylosuccinate_synth_dom1"/>
</dbReference>
<dbReference type="InterPro" id="IPR033128">
    <property type="entry name" value="Adenylosuccin_syn_Lys_AS"/>
</dbReference>
<evidence type="ECO:0000256" key="27">
    <source>
        <dbReference type="SAM" id="MobiDB-lite"/>
    </source>
</evidence>
<evidence type="ECO:0000256" key="12">
    <source>
        <dbReference type="ARBA" id="ARBA00022842"/>
    </source>
</evidence>
<evidence type="ECO:0000256" key="17">
    <source>
        <dbReference type="ARBA" id="ARBA00050432"/>
    </source>
</evidence>
<feature type="transmembrane region" description="Helical" evidence="28">
    <location>
        <begin position="603"/>
        <end position="625"/>
    </location>
</feature>
<evidence type="ECO:0000256" key="15">
    <source>
        <dbReference type="ARBA" id="ARBA00023136"/>
    </source>
</evidence>
<proteinExistence type="inferred from homology"/>
<dbReference type="EMBL" id="CAJNRE010006280">
    <property type="protein sequence ID" value="CAF2053474.1"/>
    <property type="molecule type" value="Genomic_DNA"/>
</dbReference>
<comment type="catalytic activity">
    <reaction evidence="19">
        <text>L-cystine(out) + L-arginine(in) = L-cystine(in) + L-arginine(out)</text>
        <dbReference type="Rhea" id="RHEA:71075"/>
        <dbReference type="ChEBI" id="CHEBI:32682"/>
        <dbReference type="ChEBI" id="CHEBI:35491"/>
    </reaction>
    <physiologicalReaction direction="left-to-right" evidence="19">
        <dbReference type="Rhea" id="RHEA:71076"/>
    </physiologicalReaction>
</comment>
<dbReference type="PROSITE" id="PS00513">
    <property type="entry name" value="ADENYLOSUCCIN_SYN_2"/>
    <property type="match status" value="1"/>
</dbReference>
<dbReference type="PANTHER" id="PTHR11846">
    <property type="entry name" value="ADENYLOSUCCINATE SYNTHETASE"/>
    <property type="match status" value="1"/>
</dbReference>
<comment type="similarity">
    <text evidence="2">Belongs to the amino acid-polyamine-organocation (APC) superfamily.</text>
</comment>
<evidence type="ECO:0000256" key="3">
    <source>
        <dbReference type="ARBA" id="ARBA00011738"/>
    </source>
</evidence>
<comment type="catalytic activity">
    <reaction evidence="20">
        <text>L-histidine(out) + L-arginine(in) = L-histidine(in) + L-arginine(out)</text>
        <dbReference type="Rhea" id="RHEA:71063"/>
        <dbReference type="ChEBI" id="CHEBI:32682"/>
        <dbReference type="ChEBI" id="CHEBI:57595"/>
    </reaction>
    <physiologicalReaction direction="left-to-right" evidence="20">
        <dbReference type="Rhea" id="RHEA:71064"/>
    </physiologicalReaction>
</comment>
<evidence type="ECO:0000256" key="25">
    <source>
        <dbReference type="PROSITE-ProRule" id="PRU10134"/>
    </source>
</evidence>
<dbReference type="UniPathway" id="UPA00075">
    <property type="reaction ID" value="UER00335"/>
</dbReference>
<feature type="binding site" evidence="24">
    <location>
        <begin position="320"/>
        <end position="326"/>
    </location>
    <ligand>
        <name>substrate</name>
    </ligand>
</feature>
<dbReference type="FunFam" id="1.20.1740.10:FF:000015">
    <property type="entry name" value="B(0,+)-type amino acid transporter 1"/>
    <property type="match status" value="1"/>
</dbReference>
<comment type="similarity">
    <text evidence="24 26">Belongs to the adenylosuccinate synthetase family.</text>
</comment>
<evidence type="ECO:0000256" key="24">
    <source>
        <dbReference type="HAMAP-Rule" id="MF_03125"/>
    </source>
</evidence>
<comment type="function">
    <text evidence="24">Plays an important role in the de novo pathway and in the salvage pathway of purine nucleotide biosynthesis. Catalyzes the first commited step in the biosynthesis of AMP from IMP.</text>
</comment>
<feature type="transmembrane region" description="Helical" evidence="28">
    <location>
        <begin position="924"/>
        <end position="944"/>
    </location>
</feature>
<dbReference type="InterPro" id="IPR042110">
    <property type="entry name" value="Adenylosuccinate_synth_dom2"/>
</dbReference>
<feature type="binding site" evidence="24">
    <location>
        <begin position="35"/>
        <end position="38"/>
    </location>
    <ligand>
        <name>IMP</name>
        <dbReference type="ChEBI" id="CHEBI:58053"/>
    </ligand>
</feature>
<reference evidence="29" key="1">
    <citation type="submission" date="2021-02" db="EMBL/GenBank/DDBJ databases">
        <authorList>
            <person name="Nowell W R."/>
        </authorList>
    </citation>
    <scope>NUCLEOTIDE SEQUENCE</scope>
</reference>
<evidence type="ECO:0000256" key="2">
    <source>
        <dbReference type="ARBA" id="ARBA00009523"/>
    </source>
</evidence>
<feature type="binding site" evidence="24">
    <location>
        <position position="324"/>
    </location>
    <ligand>
        <name>IMP</name>
        <dbReference type="ChEBI" id="CHEBI:58053"/>
    </ligand>
</feature>
<dbReference type="EC" id="6.3.4.4" evidence="24 26"/>
<feature type="active site" description="Proton donor" evidence="24">
    <location>
        <position position="63"/>
    </location>
</feature>
<comment type="catalytic activity">
    <reaction evidence="18">
        <text>L-lysine(out) + L-arginine(in) = L-lysine(in) + L-arginine(out)</text>
        <dbReference type="Rhea" id="RHEA:70827"/>
        <dbReference type="ChEBI" id="CHEBI:32551"/>
        <dbReference type="ChEBI" id="CHEBI:32682"/>
    </reaction>
    <physiologicalReaction direction="left-to-right" evidence="18">
        <dbReference type="Rhea" id="RHEA:70828"/>
    </physiologicalReaction>
</comment>
<feature type="active site" description="Proton acceptor" evidence="24">
    <location>
        <position position="35"/>
    </location>
</feature>
<dbReference type="PANTHER" id="PTHR11846:SF0">
    <property type="entry name" value="ADENYLOSUCCINATE SYNTHETASE"/>
    <property type="match status" value="1"/>
</dbReference>
<evidence type="ECO:0000256" key="13">
    <source>
        <dbReference type="ARBA" id="ARBA00022989"/>
    </source>
</evidence>
<dbReference type="SMART" id="SM00788">
    <property type="entry name" value="Adenylsucc_synt"/>
    <property type="match status" value="1"/>
</dbReference>
<dbReference type="InterPro" id="IPR042111">
    <property type="entry name" value="Adenylosuccinate_synth_dom3"/>
</dbReference>
<feature type="binding site" evidence="24">
    <location>
        <begin position="60"/>
        <end position="63"/>
    </location>
    <ligand>
        <name>IMP</name>
        <dbReference type="ChEBI" id="CHEBI:58053"/>
    </ligand>
</feature>
<feature type="transmembrane region" description="Helical" evidence="28">
    <location>
        <begin position="789"/>
        <end position="811"/>
    </location>
</feature>
<dbReference type="InterPro" id="IPR002293">
    <property type="entry name" value="AA/rel_permease1"/>
</dbReference>
<comment type="catalytic activity">
    <reaction evidence="23">
        <text>L-phenylalanine(out) + L-arginine(in) = L-phenylalanine(in) + L-arginine(out)</text>
        <dbReference type="Rhea" id="RHEA:71067"/>
        <dbReference type="ChEBI" id="CHEBI:32682"/>
        <dbReference type="ChEBI" id="CHEBI:58095"/>
    </reaction>
    <physiologicalReaction direction="left-to-right" evidence="23">
        <dbReference type="Rhea" id="RHEA:71068"/>
    </physiologicalReaction>
</comment>
<keyword evidence="9 24" id="KW-0479">Metal-binding</keyword>
<feature type="transmembrane region" description="Helical" evidence="28">
    <location>
        <begin position="540"/>
        <end position="564"/>
    </location>
</feature>
<comment type="subcellular location">
    <subcellularLocation>
        <location evidence="1">Apical cell membrane</location>
        <topology evidence="1">Multi-pass membrane protein</topology>
    </subcellularLocation>
    <subcellularLocation>
        <location evidence="24">Cytoplasm</location>
    </subcellularLocation>
</comment>
<dbReference type="PROSITE" id="PS01266">
    <property type="entry name" value="ADENYLOSUCCIN_SYN_1"/>
    <property type="match status" value="1"/>
</dbReference>
<evidence type="ECO:0000256" key="18">
    <source>
        <dbReference type="ARBA" id="ARBA00051323"/>
    </source>
</evidence>
<keyword evidence="14 24" id="KW-0342">GTP-binding</keyword>
<keyword evidence="6" id="KW-0597">Phosphoprotein</keyword>
<feature type="binding site" evidence="24">
    <location>
        <begin position="62"/>
        <end position="64"/>
    </location>
    <ligand>
        <name>GTP</name>
        <dbReference type="ChEBI" id="CHEBI:37565"/>
    </ligand>
</feature>
<evidence type="ECO:0000256" key="7">
    <source>
        <dbReference type="ARBA" id="ARBA00022598"/>
    </source>
</evidence>
<dbReference type="Proteomes" id="UP000663824">
    <property type="component" value="Unassembled WGS sequence"/>
</dbReference>
<dbReference type="OrthoDB" id="5982228at2759"/>
<dbReference type="Pfam" id="PF13520">
    <property type="entry name" value="AA_permease_2"/>
    <property type="match status" value="1"/>
</dbReference>
<name>A0A815WEE3_9BILA</name>
<dbReference type="Gene3D" id="3.40.440.10">
    <property type="entry name" value="Adenylosuccinate Synthetase, subunit A, domain 1"/>
    <property type="match status" value="1"/>
</dbReference>
<feature type="binding site" evidence="24">
    <location>
        <position position="245"/>
    </location>
    <ligand>
        <name>IMP</name>
        <dbReference type="ChEBI" id="CHEBI:58053"/>
    </ligand>
</feature>
<dbReference type="Proteomes" id="UP000663834">
    <property type="component" value="Unassembled WGS sequence"/>
</dbReference>
<dbReference type="NCBIfam" id="NF002223">
    <property type="entry name" value="PRK01117.1"/>
    <property type="match status" value="1"/>
</dbReference>
<evidence type="ECO:0000256" key="6">
    <source>
        <dbReference type="ARBA" id="ARBA00022553"/>
    </source>
</evidence>
<evidence type="ECO:0000256" key="14">
    <source>
        <dbReference type="ARBA" id="ARBA00023134"/>
    </source>
</evidence>
<feature type="transmembrane region" description="Helical" evidence="28">
    <location>
        <begin position="842"/>
        <end position="858"/>
    </location>
</feature>
<evidence type="ECO:0000256" key="5">
    <source>
        <dbReference type="ARBA" id="ARBA00022475"/>
    </source>
</evidence>
<feature type="binding site" evidence="24">
    <location>
        <position position="166"/>
    </location>
    <ligand>
        <name>IMP</name>
        <dbReference type="ChEBI" id="CHEBI:58053"/>
        <note>ligand shared between dimeric partners</note>
    </ligand>
</feature>
<feature type="transmembrane region" description="Helical" evidence="28">
    <location>
        <begin position="508"/>
        <end position="528"/>
    </location>
</feature>
<dbReference type="AlphaFoldDB" id="A0A815WEE3"/>
<feature type="binding site" evidence="24">
    <location>
        <begin position="435"/>
        <end position="437"/>
    </location>
    <ligand>
        <name>GTP</name>
        <dbReference type="ChEBI" id="CHEBI:37565"/>
    </ligand>
</feature>
<comment type="catalytic activity">
    <reaction evidence="21">
        <text>L-cysteine(out) + L-arginine(in) = L-cysteine(in) + L-arginine(out)</text>
        <dbReference type="Rhea" id="RHEA:71071"/>
        <dbReference type="ChEBI" id="CHEBI:32682"/>
        <dbReference type="ChEBI" id="CHEBI:35235"/>
    </reaction>
    <physiologicalReaction direction="left-to-right" evidence="21">
        <dbReference type="Rhea" id="RHEA:71072"/>
    </physiologicalReaction>
</comment>
<accession>A0A815WEE3</accession>
<dbReference type="SUPFAM" id="SSF52540">
    <property type="entry name" value="P-loop containing nucleoside triphosphate hydrolases"/>
    <property type="match status" value="1"/>
</dbReference>
<feature type="binding site" evidence="24">
    <location>
        <begin position="352"/>
        <end position="354"/>
    </location>
    <ligand>
        <name>GTP</name>
        <dbReference type="ChEBI" id="CHEBI:37565"/>
    </ligand>
</feature>
<feature type="binding site" evidence="24">
    <location>
        <position position="35"/>
    </location>
    <ligand>
        <name>Mg(2+)</name>
        <dbReference type="ChEBI" id="CHEBI:18420"/>
    </ligand>
</feature>
<comment type="catalytic activity">
    <reaction evidence="17 24 26">
        <text>IMP + L-aspartate + GTP = N(6)-(1,2-dicarboxyethyl)-AMP + GDP + phosphate + 2 H(+)</text>
        <dbReference type="Rhea" id="RHEA:15753"/>
        <dbReference type="ChEBI" id="CHEBI:15378"/>
        <dbReference type="ChEBI" id="CHEBI:29991"/>
        <dbReference type="ChEBI" id="CHEBI:37565"/>
        <dbReference type="ChEBI" id="CHEBI:43474"/>
        <dbReference type="ChEBI" id="CHEBI:57567"/>
        <dbReference type="ChEBI" id="CHEBI:58053"/>
        <dbReference type="ChEBI" id="CHEBI:58189"/>
        <dbReference type="EC" id="6.3.4.4"/>
    </reaction>
</comment>
<keyword evidence="10 24" id="KW-0547">Nucleotide-binding</keyword>
<keyword evidence="8 28" id="KW-0812">Transmembrane</keyword>
<evidence type="ECO:0000256" key="19">
    <source>
        <dbReference type="ARBA" id="ARBA00051814"/>
    </source>
</evidence>